<organism evidence="1 2">
    <name type="scientific">Elysia crispata</name>
    <name type="common">lettuce slug</name>
    <dbReference type="NCBI Taxonomy" id="231223"/>
    <lineage>
        <taxon>Eukaryota</taxon>
        <taxon>Metazoa</taxon>
        <taxon>Spiralia</taxon>
        <taxon>Lophotrochozoa</taxon>
        <taxon>Mollusca</taxon>
        <taxon>Gastropoda</taxon>
        <taxon>Heterobranchia</taxon>
        <taxon>Euthyneura</taxon>
        <taxon>Panpulmonata</taxon>
        <taxon>Sacoglossa</taxon>
        <taxon>Placobranchoidea</taxon>
        <taxon>Plakobranchidae</taxon>
        <taxon>Elysia</taxon>
    </lineage>
</organism>
<dbReference type="AlphaFoldDB" id="A0AAE1DVY6"/>
<evidence type="ECO:0000313" key="2">
    <source>
        <dbReference type="Proteomes" id="UP001283361"/>
    </source>
</evidence>
<name>A0AAE1DVY6_9GAST</name>
<gene>
    <name evidence="1" type="ORF">RRG08_037993</name>
</gene>
<sequence length="71" mass="7106">MPRGVGGTDSIRTTDLSPSLGVEANPCLGIASICAITPQASAVSHSSSCLSLDELNRVVNPTPVARGTAGK</sequence>
<evidence type="ECO:0000313" key="1">
    <source>
        <dbReference type="EMBL" id="KAK3785041.1"/>
    </source>
</evidence>
<proteinExistence type="predicted"/>
<protein>
    <submittedName>
        <fullName evidence="1">Uncharacterized protein</fullName>
    </submittedName>
</protein>
<dbReference type="Proteomes" id="UP001283361">
    <property type="component" value="Unassembled WGS sequence"/>
</dbReference>
<reference evidence="1" key="1">
    <citation type="journal article" date="2023" name="G3 (Bethesda)">
        <title>A reference genome for the long-term kleptoplast-retaining sea slug Elysia crispata morphotype clarki.</title>
        <authorList>
            <person name="Eastman K.E."/>
            <person name="Pendleton A.L."/>
            <person name="Shaikh M.A."/>
            <person name="Suttiyut T."/>
            <person name="Ogas R."/>
            <person name="Tomko P."/>
            <person name="Gavelis G."/>
            <person name="Widhalm J.R."/>
            <person name="Wisecaver J.H."/>
        </authorList>
    </citation>
    <scope>NUCLEOTIDE SEQUENCE</scope>
    <source>
        <strain evidence="1">ECLA1</strain>
    </source>
</reference>
<accession>A0AAE1DVY6</accession>
<keyword evidence="2" id="KW-1185">Reference proteome</keyword>
<dbReference type="EMBL" id="JAWDGP010002177">
    <property type="protein sequence ID" value="KAK3785041.1"/>
    <property type="molecule type" value="Genomic_DNA"/>
</dbReference>
<comment type="caution">
    <text evidence="1">The sequence shown here is derived from an EMBL/GenBank/DDBJ whole genome shotgun (WGS) entry which is preliminary data.</text>
</comment>